<dbReference type="KEGG" id="sper:EW093_08060"/>
<dbReference type="AlphaFoldDB" id="A0A5C1QCK2"/>
<dbReference type="RefSeq" id="WP_149567902.1">
    <property type="nucleotide sequence ID" value="NZ_CP035807.1"/>
</dbReference>
<evidence type="ECO:0000256" key="2">
    <source>
        <dbReference type="ARBA" id="ARBA00004818"/>
    </source>
</evidence>
<proteinExistence type="inferred from homology"/>
<accession>A0A5C1QCK2</accession>
<evidence type="ECO:0000313" key="6">
    <source>
        <dbReference type="Proteomes" id="UP000323824"/>
    </source>
</evidence>
<dbReference type="SUPFAM" id="SSF56784">
    <property type="entry name" value="HAD-like"/>
    <property type="match status" value="1"/>
</dbReference>
<dbReference type="EMBL" id="CP035807">
    <property type="protein sequence ID" value="QEN04659.1"/>
    <property type="molecule type" value="Genomic_DNA"/>
</dbReference>
<organism evidence="5 6">
    <name type="scientific">Thiospirochaeta perfilievii</name>
    <dbReference type="NCBI Taxonomy" id="252967"/>
    <lineage>
        <taxon>Bacteria</taxon>
        <taxon>Pseudomonadati</taxon>
        <taxon>Spirochaetota</taxon>
        <taxon>Spirochaetia</taxon>
        <taxon>Spirochaetales</taxon>
        <taxon>Spirochaetaceae</taxon>
        <taxon>Thiospirochaeta</taxon>
    </lineage>
</organism>
<name>A0A5C1QCK2_9SPIO</name>
<dbReference type="PANTHER" id="PTHR43434">
    <property type="entry name" value="PHOSPHOGLYCOLATE PHOSPHATASE"/>
    <property type="match status" value="1"/>
</dbReference>
<comment type="pathway">
    <text evidence="2">Organic acid metabolism; glycolate biosynthesis; glycolate from 2-phosphoglycolate: step 1/1.</text>
</comment>
<dbReference type="GO" id="GO:0008967">
    <property type="term" value="F:phosphoglycolate phosphatase activity"/>
    <property type="evidence" value="ECO:0007669"/>
    <property type="project" value="UniProtKB-EC"/>
</dbReference>
<evidence type="ECO:0000256" key="4">
    <source>
        <dbReference type="ARBA" id="ARBA00013078"/>
    </source>
</evidence>
<dbReference type="InterPro" id="IPR050155">
    <property type="entry name" value="HAD-like_hydrolase_sf"/>
</dbReference>
<reference evidence="5 6" key="1">
    <citation type="submission" date="2019-02" db="EMBL/GenBank/DDBJ databases">
        <authorList>
            <person name="Fomenkov A."/>
            <person name="Dubinina G."/>
            <person name="Grabovich M."/>
            <person name="Vincze T."/>
            <person name="Roberts R.J."/>
        </authorList>
    </citation>
    <scope>NUCLEOTIDE SEQUENCE [LARGE SCALE GENOMIC DNA]</scope>
    <source>
        <strain evidence="5 6">P</strain>
    </source>
</reference>
<reference evidence="5 6" key="2">
    <citation type="submission" date="2019-09" db="EMBL/GenBank/DDBJ databases">
        <title>Complete Genome Sequence and Methylome Analysis of free living Spirochaetas.</title>
        <authorList>
            <person name="Leshcheva N."/>
            <person name="Mikheeva N."/>
        </authorList>
    </citation>
    <scope>NUCLEOTIDE SEQUENCE [LARGE SCALE GENOMIC DNA]</scope>
    <source>
        <strain evidence="5 6">P</strain>
    </source>
</reference>
<dbReference type="SFLD" id="SFLDG01129">
    <property type="entry name" value="C1.5:_HAD__Beta-PGM__Phosphata"/>
    <property type="match status" value="1"/>
</dbReference>
<dbReference type="Gene3D" id="3.40.50.1000">
    <property type="entry name" value="HAD superfamily/HAD-like"/>
    <property type="match status" value="1"/>
</dbReference>
<dbReference type="Pfam" id="PF13419">
    <property type="entry name" value="HAD_2"/>
    <property type="match status" value="1"/>
</dbReference>
<protein>
    <recommendedName>
        <fullName evidence="4">phosphoglycolate phosphatase</fullName>
        <ecNumber evidence="4">3.1.3.18</ecNumber>
    </recommendedName>
</protein>
<sequence>MKYKCLILDHDDTAVHSTADIHYPAHLETMEVLRPGQKVISLDEWFLKNFHPGIMEYMKGELGFSQEEIMEEYKIWQDYVETRHPEFYPGFLDIIRDFKKKGGRIAVVSHSNKDIIKRDYERAGAGDIPEMIFGWDIDESKRKPAPFPVEEILKEFDLKSEECLIIDDLKPAVIMGQSTGVHVAGAGWGHQIPEIVDYMKENCHYYFKELSEFRKLILD</sequence>
<evidence type="ECO:0000256" key="3">
    <source>
        <dbReference type="ARBA" id="ARBA00006171"/>
    </source>
</evidence>
<comment type="catalytic activity">
    <reaction evidence="1">
        <text>2-phosphoglycolate + H2O = glycolate + phosphate</text>
        <dbReference type="Rhea" id="RHEA:14369"/>
        <dbReference type="ChEBI" id="CHEBI:15377"/>
        <dbReference type="ChEBI" id="CHEBI:29805"/>
        <dbReference type="ChEBI" id="CHEBI:43474"/>
        <dbReference type="ChEBI" id="CHEBI:58033"/>
        <dbReference type="EC" id="3.1.3.18"/>
    </reaction>
</comment>
<comment type="similarity">
    <text evidence="3">Belongs to the HAD-like hydrolase superfamily. CbbY/CbbZ/Gph/YieH family.</text>
</comment>
<dbReference type="GO" id="GO:0006281">
    <property type="term" value="P:DNA repair"/>
    <property type="evidence" value="ECO:0007669"/>
    <property type="project" value="TreeGrafter"/>
</dbReference>
<gene>
    <name evidence="5" type="ORF">EW093_08060</name>
</gene>
<keyword evidence="6" id="KW-1185">Reference proteome</keyword>
<dbReference type="Proteomes" id="UP000323824">
    <property type="component" value="Chromosome"/>
</dbReference>
<dbReference type="OrthoDB" id="1648451at2"/>
<evidence type="ECO:0000256" key="1">
    <source>
        <dbReference type="ARBA" id="ARBA00000830"/>
    </source>
</evidence>
<dbReference type="InterPro" id="IPR023214">
    <property type="entry name" value="HAD_sf"/>
</dbReference>
<keyword evidence="5" id="KW-0378">Hydrolase</keyword>
<dbReference type="InterPro" id="IPR041492">
    <property type="entry name" value="HAD_2"/>
</dbReference>
<dbReference type="PANTHER" id="PTHR43434:SF1">
    <property type="entry name" value="PHOSPHOGLYCOLATE PHOSPHATASE"/>
    <property type="match status" value="1"/>
</dbReference>
<dbReference type="InterPro" id="IPR036412">
    <property type="entry name" value="HAD-like_sf"/>
</dbReference>
<dbReference type="SFLD" id="SFLDS00003">
    <property type="entry name" value="Haloacid_Dehalogenase"/>
    <property type="match status" value="1"/>
</dbReference>
<dbReference type="EC" id="3.1.3.18" evidence="4"/>
<evidence type="ECO:0000313" key="5">
    <source>
        <dbReference type="EMBL" id="QEN04659.1"/>
    </source>
</evidence>